<protein>
    <recommendedName>
        <fullName evidence="10">Glutamate--tRNA ligase</fullName>
        <ecNumber evidence="10">6.1.1.17</ecNumber>
    </recommendedName>
    <alternativeName>
        <fullName evidence="10">Glutamyl-tRNA synthetase</fullName>
        <shortName evidence="10">GluRS</shortName>
    </alternativeName>
</protein>
<dbReference type="GO" id="GO:0005524">
    <property type="term" value="F:ATP binding"/>
    <property type="evidence" value="ECO:0007669"/>
    <property type="project" value="UniProtKB-UniRule"/>
</dbReference>
<dbReference type="PRINTS" id="PR00987">
    <property type="entry name" value="TRNASYNTHGLU"/>
</dbReference>
<dbReference type="GO" id="GO:0006424">
    <property type="term" value="P:glutamyl-tRNA aminoacylation"/>
    <property type="evidence" value="ECO:0007669"/>
    <property type="project" value="UniProtKB-UniRule"/>
</dbReference>
<name>A0A399FUX5_UNCN2</name>
<dbReference type="InterPro" id="IPR020751">
    <property type="entry name" value="aa-tRNA-synth_I_codon-bd_sub2"/>
</dbReference>
<dbReference type="Gene3D" id="1.10.10.350">
    <property type="match status" value="1"/>
</dbReference>
<comment type="subunit">
    <text evidence="3 10">Monomer.</text>
</comment>
<dbReference type="FunFam" id="3.40.50.620:FF:000007">
    <property type="entry name" value="Glutamate--tRNA ligase"/>
    <property type="match status" value="1"/>
</dbReference>
<dbReference type="SUPFAM" id="SSF48163">
    <property type="entry name" value="An anticodon-binding domain of class I aminoacyl-tRNA synthetases"/>
    <property type="match status" value="1"/>
</dbReference>
<evidence type="ECO:0000259" key="12">
    <source>
        <dbReference type="Pfam" id="PF19269"/>
    </source>
</evidence>
<dbReference type="Proteomes" id="UP000266287">
    <property type="component" value="Unassembled WGS sequence"/>
</dbReference>
<keyword evidence="7 10" id="KW-0067">ATP-binding</keyword>
<dbReference type="InterPro" id="IPR001412">
    <property type="entry name" value="aa-tRNA-synth_I_CS"/>
</dbReference>
<dbReference type="InterPro" id="IPR020752">
    <property type="entry name" value="Glu-tRNA-synth_I_codon-bd_sub1"/>
</dbReference>
<dbReference type="InterPro" id="IPR000924">
    <property type="entry name" value="Glu/Gln-tRNA-synth"/>
</dbReference>
<feature type="short sequence motif" description="'HIGH' region" evidence="10">
    <location>
        <begin position="9"/>
        <end position="19"/>
    </location>
</feature>
<dbReference type="PANTHER" id="PTHR43311:SF2">
    <property type="entry name" value="GLUTAMATE--TRNA LIGASE, MITOCHONDRIAL-RELATED"/>
    <property type="match status" value="1"/>
</dbReference>
<dbReference type="PROSITE" id="PS00178">
    <property type="entry name" value="AA_TRNA_LIGASE_I"/>
    <property type="match status" value="1"/>
</dbReference>
<dbReference type="InterPro" id="IPR004527">
    <property type="entry name" value="Glu-tRNA-ligase_bac/mito"/>
</dbReference>
<organism evidence="13 14">
    <name type="scientific">candidate division NPL-UPA2 bacterium Unc8</name>
    <dbReference type="NCBI Taxonomy" id="1980939"/>
    <lineage>
        <taxon>Bacteria</taxon>
    </lineage>
</organism>
<keyword evidence="9 10" id="KW-0030">Aminoacyl-tRNA synthetase</keyword>
<dbReference type="InterPro" id="IPR014729">
    <property type="entry name" value="Rossmann-like_a/b/a_fold"/>
</dbReference>
<evidence type="ECO:0000313" key="14">
    <source>
        <dbReference type="Proteomes" id="UP000266287"/>
    </source>
</evidence>
<dbReference type="HAMAP" id="MF_00022">
    <property type="entry name" value="Glu_tRNA_synth_type1"/>
    <property type="match status" value="1"/>
</dbReference>
<reference evidence="13 14" key="1">
    <citation type="submission" date="2018-08" db="EMBL/GenBank/DDBJ databases">
        <title>Draft genome of candidate division NPL-UPA2 bacterium Unc8 that adapted to ultra-basic serpentinizing groundwater.</title>
        <authorList>
            <person name="Ishii S."/>
            <person name="Suzuki S."/>
            <person name="Nealson K.H."/>
        </authorList>
    </citation>
    <scope>NUCLEOTIDE SEQUENCE [LARGE SCALE GENOMIC DNA]</scope>
    <source>
        <strain evidence="13">Unc8</strain>
    </source>
</reference>
<dbReference type="AlphaFoldDB" id="A0A399FUX5"/>
<evidence type="ECO:0000256" key="7">
    <source>
        <dbReference type="ARBA" id="ARBA00022840"/>
    </source>
</evidence>
<evidence type="ECO:0000313" key="13">
    <source>
        <dbReference type="EMBL" id="RII00175.1"/>
    </source>
</evidence>
<comment type="similarity">
    <text evidence="2 10">Belongs to the class-I aminoacyl-tRNA synthetase family. Glutamate--tRNA ligase type 1 subfamily.</text>
</comment>
<dbReference type="InterPro" id="IPR045462">
    <property type="entry name" value="aa-tRNA-synth_I_cd-bd"/>
</dbReference>
<sequence length="477" mass="54071">MKVRVRFAPSPTGFLHIGGARTALFNWLFARNKGGALILRVEDTDVARAASGAVEKILEDLKWLGITWDEGAYFQTERLSLYRHYAELLLKNGKAYFCYCSPEELDVRRKEALTKGNPPGYDGRCHQLSTGEAEKLKKARGKRVIRFKIPHTGATEFTDLVRGKIRFNHSVLEDFVIMKSDGIPTFIFANVVDDENMEITHVIRGDEHLSNTPRQLLLYQALGWQPPFFAHLSMILGTDGKKLSKRTGAVSLSWYRKEGYLPEALVNYLVLLGWAPEGNQELFSSTKEIIKKFSLKRISCNPAIYDTKKLDWINGNYIKRSNCKKITMLIKPYLEAANLLQGDEDEGWLEQVIELEKGRIKRLSQIVEYGDFFFLPEISYEKDIANSVLLRKETKELLGAYRAALSELEDFTKEEAEKRARKVIKDAGVKGGDLIHPVRFALTGRTVGPGLFEIIALLGKKKTLHRLDNAIKIAKGC</sequence>
<dbReference type="EMBL" id="NDHY01000006">
    <property type="protein sequence ID" value="RII00175.1"/>
    <property type="molecule type" value="Genomic_DNA"/>
</dbReference>
<dbReference type="Pfam" id="PF00749">
    <property type="entry name" value="tRNA-synt_1c"/>
    <property type="match status" value="1"/>
</dbReference>
<evidence type="ECO:0000256" key="9">
    <source>
        <dbReference type="ARBA" id="ARBA00023146"/>
    </source>
</evidence>
<keyword evidence="5 10" id="KW-0436">Ligase</keyword>
<dbReference type="InterPro" id="IPR049940">
    <property type="entry name" value="GluQ/Sye"/>
</dbReference>
<keyword evidence="8 10" id="KW-0648">Protein biosynthesis</keyword>
<dbReference type="InterPro" id="IPR020058">
    <property type="entry name" value="Glu/Gln-tRNA-synth_Ib_cat-dom"/>
</dbReference>
<dbReference type="Gene3D" id="3.40.50.620">
    <property type="entry name" value="HUPs"/>
    <property type="match status" value="1"/>
</dbReference>
<comment type="function">
    <text evidence="10">Catalyzes the attachment of glutamate to tRNA(Glu) in a two-step reaction: glutamate is first activated by ATP to form Glu-AMP and then transferred to the acceptor end of tRNA(Glu).</text>
</comment>
<dbReference type="CDD" id="cd00808">
    <property type="entry name" value="GluRS_core"/>
    <property type="match status" value="1"/>
</dbReference>
<dbReference type="Gene3D" id="1.10.8.70">
    <property type="entry name" value="Glutamate-tRNA synthetase, class I, anticodon-binding domain 1"/>
    <property type="match status" value="1"/>
</dbReference>
<dbReference type="PANTHER" id="PTHR43311">
    <property type="entry name" value="GLUTAMATE--TRNA LIGASE"/>
    <property type="match status" value="1"/>
</dbReference>
<dbReference type="InterPro" id="IPR008925">
    <property type="entry name" value="aa_tRNA-synth_I_cd-bd_sf"/>
</dbReference>
<feature type="domain" description="Aminoacyl-tRNA synthetase class I anticodon-binding" evidence="12">
    <location>
        <begin position="328"/>
        <end position="471"/>
    </location>
</feature>
<evidence type="ECO:0000256" key="1">
    <source>
        <dbReference type="ARBA" id="ARBA00004496"/>
    </source>
</evidence>
<evidence type="ECO:0000256" key="10">
    <source>
        <dbReference type="HAMAP-Rule" id="MF_00022"/>
    </source>
</evidence>
<dbReference type="SUPFAM" id="SSF52374">
    <property type="entry name" value="Nucleotidylyl transferase"/>
    <property type="match status" value="1"/>
</dbReference>
<comment type="subcellular location">
    <subcellularLocation>
        <location evidence="1 10">Cytoplasm</location>
    </subcellularLocation>
</comment>
<keyword evidence="6 10" id="KW-0547">Nucleotide-binding</keyword>
<evidence type="ECO:0000256" key="6">
    <source>
        <dbReference type="ARBA" id="ARBA00022741"/>
    </source>
</evidence>
<dbReference type="InterPro" id="IPR033910">
    <property type="entry name" value="GluRS_core"/>
</dbReference>
<dbReference type="GO" id="GO:0004818">
    <property type="term" value="F:glutamate-tRNA ligase activity"/>
    <property type="evidence" value="ECO:0007669"/>
    <property type="project" value="UniProtKB-UniRule"/>
</dbReference>
<comment type="catalytic activity">
    <reaction evidence="10">
        <text>tRNA(Glu) + L-glutamate + ATP = L-glutamyl-tRNA(Glu) + AMP + diphosphate</text>
        <dbReference type="Rhea" id="RHEA:23540"/>
        <dbReference type="Rhea" id="RHEA-COMP:9663"/>
        <dbReference type="Rhea" id="RHEA-COMP:9680"/>
        <dbReference type="ChEBI" id="CHEBI:29985"/>
        <dbReference type="ChEBI" id="CHEBI:30616"/>
        <dbReference type="ChEBI" id="CHEBI:33019"/>
        <dbReference type="ChEBI" id="CHEBI:78442"/>
        <dbReference type="ChEBI" id="CHEBI:78520"/>
        <dbReference type="ChEBI" id="CHEBI:456215"/>
        <dbReference type="EC" id="6.1.1.17"/>
    </reaction>
</comment>
<feature type="short sequence motif" description="'KMSKS' region" evidence="10">
    <location>
        <begin position="242"/>
        <end position="246"/>
    </location>
</feature>
<dbReference type="Pfam" id="PF19269">
    <property type="entry name" value="Anticodon_2"/>
    <property type="match status" value="1"/>
</dbReference>
<evidence type="ECO:0000256" key="5">
    <source>
        <dbReference type="ARBA" id="ARBA00022598"/>
    </source>
</evidence>
<gene>
    <name evidence="10" type="primary">gltX</name>
    <name evidence="13" type="ORF">B9J77_03360</name>
</gene>
<dbReference type="GO" id="GO:0005829">
    <property type="term" value="C:cytosol"/>
    <property type="evidence" value="ECO:0007669"/>
    <property type="project" value="TreeGrafter"/>
</dbReference>
<comment type="caution">
    <text evidence="10">Lacks conserved residue(s) required for the propagation of feature annotation.</text>
</comment>
<evidence type="ECO:0000256" key="4">
    <source>
        <dbReference type="ARBA" id="ARBA00022490"/>
    </source>
</evidence>
<dbReference type="GO" id="GO:0000049">
    <property type="term" value="F:tRNA binding"/>
    <property type="evidence" value="ECO:0007669"/>
    <property type="project" value="InterPro"/>
</dbReference>
<feature type="binding site" evidence="10">
    <location>
        <position position="245"/>
    </location>
    <ligand>
        <name>ATP</name>
        <dbReference type="ChEBI" id="CHEBI:30616"/>
    </ligand>
</feature>
<evidence type="ECO:0000256" key="8">
    <source>
        <dbReference type="ARBA" id="ARBA00022917"/>
    </source>
</evidence>
<keyword evidence="4 10" id="KW-0963">Cytoplasm</keyword>
<comment type="caution">
    <text evidence="13">The sequence shown here is derived from an EMBL/GenBank/DDBJ whole genome shotgun (WGS) entry which is preliminary data.</text>
</comment>
<evidence type="ECO:0000259" key="11">
    <source>
        <dbReference type="Pfam" id="PF00749"/>
    </source>
</evidence>
<feature type="domain" description="Glutamyl/glutaminyl-tRNA synthetase class Ib catalytic" evidence="11">
    <location>
        <begin position="2"/>
        <end position="312"/>
    </location>
</feature>
<proteinExistence type="inferred from homology"/>
<accession>A0A399FUX5</accession>
<dbReference type="NCBIfam" id="TIGR00464">
    <property type="entry name" value="gltX_bact"/>
    <property type="match status" value="1"/>
</dbReference>
<dbReference type="GO" id="GO:0008270">
    <property type="term" value="F:zinc ion binding"/>
    <property type="evidence" value="ECO:0007669"/>
    <property type="project" value="InterPro"/>
</dbReference>
<dbReference type="EC" id="6.1.1.17" evidence="10"/>
<evidence type="ECO:0000256" key="2">
    <source>
        <dbReference type="ARBA" id="ARBA00007894"/>
    </source>
</evidence>
<evidence type="ECO:0000256" key="3">
    <source>
        <dbReference type="ARBA" id="ARBA00011245"/>
    </source>
</evidence>